<evidence type="ECO:0000256" key="1">
    <source>
        <dbReference type="SAM" id="MobiDB-lite"/>
    </source>
</evidence>
<protein>
    <submittedName>
        <fullName evidence="2">Uncharacterized protein</fullName>
    </submittedName>
</protein>
<feature type="region of interest" description="Disordered" evidence="1">
    <location>
        <begin position="1"/>
        <end position="43"/>
    </location>
</feature>
<feature type="compositionally biased region" description="Basic and acidic residues" evidence="1">
    <location>
        <begin position="25"/>
        <end position="39"/>
    </location>
</feature>
<dbReference type="InParanoid" id="A0A165MTF4"/>
<organism evidence="2 3">
    <name type="scientific">Neolentinus lepideus HHB14362 ss-1</name>
    <dbReference type="NCBI Taxonomy" id="1314782"/>
    <lineage>
        <taxon>Eukaryota</taxon>
        <taxon>Fungi</taxon>
        <taxon>Dikarya</taxon>
        <taxon>Basidiomycota</taxon>
        <taxon>Agaricomycotina</taxon>
        <taxon>Agaricomycetes</taxon>
        <taxon>Gloeophyllales</taxon>
        <taxon>Gloeophyllaceae</taxon>
        <taxon>Neolentinus</taxon>
    </lineage>
</organism>
<evidence type="ECO:0000313" key="2">
    <source>
        <dbReference type="EMBL" id="KZT18753.1"/>
    </source>
</evidence>
<proteinExistence type="predicted"/>
<gene>
    <name evidence="2" type="ORF">NEOLEDRAFT_1184020</name>
</gene>
<sequence length="241" mass="27197">MKSSLADYGSDSGRASEGEDSGDEETARLRNQMHQEMRRAASSQKMLRIGAPILPQTCFNVESALERVEQQCLNRDLADEYFSDDKDELELDDMQQPSPVCHDNIDGTVESIEQHCLNRDLADVYVSGDEDELELNDMQEPSPVCHDDVDATTSESSVLSMPAGTEKVETRVKRRKKIWCRKRRAREQAALHTNQKLSSLRHLQADTVLQTSVTLDELHTNTSAYQGPWHPVGVDEKMEYG</sequence>
<dbReference type="AlphaFoldDB" id="A0A165MTF4"/>
<evidence type="ECO:0000313" key="3">
    <source>
        <dbReference type="Proteomes" id="UP000076761"/>
    </source>
</evidence>
<dbReference type="Proteomes" id="UP000076761">
    <property type="component" value="Unassembled WGS sequence"/>
</dbReference>
<keyword evidence="3" id="KW-1185">Reference proteome</keyword>
<name>A0A165MTF4_9AGAM</name>
<dbReference type="EMBL" id="KV425663">
    <property type="protein sequence ID" value="KZT18753.1"/>
    <property type="molecule type" value="Genomic_DNA"/>
</dbReference>
<reference evidence="2 3" key="1">
    <citation type="journal article" date="2016" name="Mol. Biol. Evol.">
        <title>Comparative Genomics of Early-Diverging Mushroom-Forming Fungi Provides Insights into the Origins of Lignocellulose Decay Capabilities.</title>
        <authorList>
            <person name="Nagy L.G."/>
            <person name="Riley R."/>
            <person name="Tritt A."/>
            <person name="Adam C."/>
            <person name="Daum C."/>
            <person name="Floudas D."/>
            <person name="Sun H."/>
            <person name="Yadav J.S."/>
            <person name="Pangilinan J."/>
            <person name="Larsson K.H."/>
            <person name="Matsuura K."/>
            <person name="Barry K."/>
            <person name="Labutti K."/>
            <person name="Kuo R."/>
            <person name="Ohm R.A."/>
            <person name="Bhattacharya S.S."/>
            <person name="Shirouzu T."/>
            <person name="Yoshinaga Y."/>
            <person name="Martin F.M."/>
            <person name="Grigoriev I.V."/>
            <person name="Hibbett D.S."/>
        </authorList>
    </citation>
    <scope>NUCLEOTIDE SEQUENCE [LARGE SCALE GENOMIC DNA]</scope>
    <source>
        <strain evidence="2 3">HHB14362 ss-1</strain>
    </source>
</reference>
<accession>A0A165MTF4</accession>